<keyword evidence="3" id="KW-0804">Transcription</keyword>
<evidence type="ECO:0000313" key="6">
    <source>
        <dbReference type="Proteomes" id="UP000070444"/>
    </source>
</evidence>
<dbReference type="Pfam" id="PF04153">
    <property type="entry name" value="NOT2_3_5_C"/>
    <property type="match status" value="1"/>
</dbReference>
<protein>
    <recommendedName>
        <fullName evidence="4">NOT2/NOT3/NOT5 C-terminal domain-containing protein</fullName>
    </recommendedName>
</protein>
<evidence type="ECO:0000256" key="2">
    <source>
        <dbReference type="ARBA" id="ARBA00023015"/>
    </source>
</evidence>
<feature type="domain" description="NOT2/NOT3/NOT5 C-terminal" evidence="4">
    <location>
        <begin position="7"/>
        <end position="132"/>
    </location>
</feature>
<organism evidence="5 6">
    <name type="scientific">Conidiobolus coronatus (strain ATCC 28846 / CBS 209.66 / NRRL 28638)</name>
    <name type="common">Delacroixia coronata</name>
    <dbReference type="NCBI Taxonomy" id="796925"/>
    <lineage>
        <taxon>Eukaryota</taxon>
        <taxon>Fungi</taxon>
        <taxon>Fungi incertae sedis</taxon>
        <taxon>Zoopagomycota</taxon>
        <taxon>Entomophthoromycotina</taxon>
        <taxon>Entomophthoromycetes</taxon>
        <taxon>Entomophthorales</taxon>
        <taxon>Ancylistaceae</taxon>
        <taxon>Conidiobolus</taxon>
    </lineage>
</organism>
<comment type="similarity">
    <text evidence="1">Belongs to the CNOT2/3/5 family.</text>
</comment>
<accession>A0A137NWL4</accession>
<dbReference type="EMBL" id="KQ964654">
    <property type="protein sequence ID" value="KXN67176.1"/>
    <property type="molecule type" value="Genomic_DNA"/>
</dbReference>
<dbReference type="Proteomes" id="UP000070444">
    <property type="component" value="Unassembled WGS sequence"/>
</dbReference>
<evidence type="ECO:0000259" key="4">
    <source>
        <dbReference type="Pfam" id="PF04153"/>
    </source>
</evidence>
<keyword evidence="2" id="KW-0805">Transcription regulation</keyword>
<dbReference type="OrthoDB" id="293823at2759"/>
<reference evidence="5 6" key="1">
    <citation type="journal article" date="2015" name="Genome Biol. Evol.">
        <title>Phylogenomic analyses indicate that early fungi evolved digesting cell walls of algal ancestors of land plants.</title>
        <authorList>
            <person name="Chang Y."/>
            <person name="Wang S."/>
            <person name="Sekimoto S."/>
            <person name="Aerts A.L."/>
            <person name="Choi C."/>
            <person name="Clum A."/>
            <person name="LaButti K.M."/>
            <person name="Lindquist E.A."/>
            <person name="Yee Ngan C."/>
            <person name="Ohm R.A."/>
            <person name="Salamov A.A."/>
            <person name="Grigoriev I.V."/>
            <person name="Spatafora J.W."/>
            <person name="Berbee M.L."/>
        </authorList>
    </citation>
    <scope>NUCLEOTIDE SEQUENCE [LARGE SCALE GENOMIC DNA]</scope>
    <source>
        <strain evidence="5 6">NRRL 28638</strain>
    </source>
</reference>
<dbReference type="GO" id="GO:0000289">
    <property type="term" value="P:nuclear-transcribed mRNA poly(A) tail shortening"/>
    <property type="evidence" value="ECO:0007669"/>
    <property type="project" value="UniProtKB-ARBA"/>
</dbReference>
<evidence type="ECO:0000256" key="3">
    <source>
        <dbReference type="ARBA" id="ARBA00023163"/>
    </source>
</evidence>
<dbReference type="GO" id="GO:0006355">
    <property type="term" value="P:regulation of DNA-templated transcription"/>
    <property type="evidence" value="ECO:0007669"/>
    <property type="project" value="InterPro"/>
</dbReference>
<evidence type="ECO:0000256" key="1">
    <source>
        <dbReference type="ARBA" id="ARBA00007682"/>
    </source>
</evidence>
<dbReference type="InterPro" id="IPR040168">
    <property type="entry name" value="Not2/3/5"/>
</dbReference>
<dbReference type="InterPro" id="IPR007282">
    <property type="entry name" value="NOT2/3/5_C"/>
</dbReference>
<dbReference type="InterPro" id="IPR038635">
    <property type="entry name" value="CCR4-NOT_su2/3/5_C_sf"/>
</dbReference>
<keyword evidence="6" id="KW-1185">Reference proteome</keyword>
<proteinExistence type="inferred from homology"/>
<dbReference type="GO" id="GO:0030015">
    <property type="term" value="C:CCR4-NOT core complex"/>
    <property type="evidence" value="ECO:0007669"/>
    <property type="project" value="InterPro"/>
</dbReference>
<evidence type="ECO:0000313" key="5">
    <source>
        <dbReference type="EMBL" id="KXN67176.1"/>
    </source>
</evidence>
<dbReference type="STRING" id="796925.A0A137NWL4"/>
<gene>
    <name evidence="5" type="ORF">CONCODRAFT_10801</name>
</gene>
<dbReference type="PANTHER" id="PTHR23326">
    <property type="entry name" value="CCR4 NOT-RELATED"/>
    <property type="match status" value="1"/>
</dbReference>
<sequence length="134" mass="16649">MLETSFNTIPDLLDVEPPAVPYFRERIVTSSHYPQYPLPNSRTPEFFNNLDPETLFFIFYYMDGTYEQYLCSKQLKGLNWRFHKRYNTWFQRKFQPDEVKDDHETGTYTFFDYERNWRQETKSNFQFYYVYLEE</sequence>
<name>A0A137NWL4_CONC2</name>
<dbReference type="Gene3D" id="2.30.30.1020">
    <property type="entry name" value="CCR4-NOT complex subunit 2/3/5, C-terminal domain"/>
    <property type="match status" value="1"/>
</dbReference>
<dbReference type="AlphaFoldDB" id="A0A137NWL4"/>